<reference evidence="3 4" key="1">
    <citation type="submission" date="2015-12" db="EMBL/GenBank/DDBJ databases">
        <title>The genome of Folsomia candida.</title>
        <authorList>
            <person name="Faddeeva A."/>
            <person name="Derks M.F."/>
            <person name="Anvar Y."/>
            <person name="Smit S."/>
            <person name="Van Straalen N."/>
            <person name="Roelofs D."/>
        </authorList>
    </citation>
    <scope>NUCLEOTIDE SEQUENCE [LARGE SCALE GENOMIC DNA]</scope>
    <source>
        <strain evidence="3 4">VU population</strain>
        <tissue evidence="3">Whole body</tissue>
    </source>
</reference>
<evidence type="ECO:0000313" key="3">
    <source>
        <dbReference type="EMBL" id="OXA51956.1"/>
    </source>
</evidence>
<keyword evidence="4" id="KW-1185">Reference proteome</keyword>
<comment type="caution">
    <text evidence="3">The sequence shown here is derived from an EMBL/GenBank/DDBJ whole genome shotgun (WGS) entry which is preliminary data.</text>
</comment>
<keyword evidence="2" id="KW-0812">Transmembrane</keyword>
<feature type="transmembrane region" description="Helical" evidence="2">
    <location>
        <begin position="147"/>
        <end position="167"/>
    </location>
</feature>
<feature type="transmembrane region" description="Helical" evidence="2">
    <location>
        <begin position="315"/>
        <end position="334"/>
    </location>
</feature>
<feature type="transmembrane region" description="Helical" evidence="2">
    <location>
        <begin position="255"/>
        <end position="273"/>
    </location>
</feature>
<dbReference type="EMBL" id="LNIX01000007">
    <property type="protein sequence ID" value="OXA51956.1"/>
    <property type="molecule type" value="Genomic_DNA"/>
</dbReference>
<keyword evidence="2" id="KW-0472">Membrane</keyword>
<feature type="compositionally biased region" description="Pro residues" evidence="1">
    <location>
        <begin position="38"/>
        <end position="50"/>
    </location>
</feature>
<name>A0A226E5W3_FOLCA</name>
<dbReference type="OrthoDB" id="8251639at2759"/>
<proteinExistence type="predicted"/>
<dbReference type="Proteomes" id="UP000198287">
    <property type="component" value="Unassembled WGS sequence"/>
</dbReference>
<feature type="transmembrane region" description="Helical" evidence="2">
    <location>
        <begin position="285"/>
        <end position="303"/>
    </location>
</feature>
<gene>
    <name evidence="3" type="ORF">Fcan01_13797</name>
</gene>
<accession>A0A226E5W3</accession>
<feature type="transmembrane region" description="Helical" evidence="2">
    <location>
        <begin position="355"/>
        <end position="373"/>
    </location>
</feature>
<feature type="transmembrane region" description="Helical" evidence="2">
    <location>
        <begin position="187"/>
        <end position="205"/>
    </location>
</feature>
<keyword evidence="2" id="KW-1133">Transmembrane helix</keyword>
<organism evidence="3 4">
    <name type="scientific">Folsomia candida</name>
    <name type="common">Springtail</name>
    <dbReference type="NCBI Taxonomy" id="158441"/>
    <lineage>
        <taxon>Eukaryota</taxon>
        <taxon>Metazoa</taxon>
        <taxon>Ecdysozoa</taxon>
        <taxon>Arthropoda</taxon>
        <taxon>Hexapoda</taxon>
        <taxon>Collembola</taxon>
        <taxon>Entomobryomorpha</taxon>
        <taxon>Isotomoidea</taxon>
        <taxon>Isotomidae</taxon>
        <taxon>Proisotominae</taxon>
        <taxon>Folsomia</taxon>
    </lineage>
</organism>
<protein>
    <submittedName>
        <fullName evidence="3">Uncharacterized protein</fullName>
    </submittedName>
</protein>
<feature type="region of interest" description="Disordered" evidence="1">
    <location>
        <begin position="1"/>
        <end position="106"/>
    </location>
</feature>
<dbReference type="AlphaFoldDB" id="A0A226E5W3"/>
<evidence type="ECO:0000313" key="4">
    <source>
        <dbReference type="Proteomes" id="UP000198287"/>
    </source>
</evidence>
<feature type="compositionally biased region" description="Low complexity" evidence="1">
    <location>
        <begin position="51"/>
        <end position="65"/>
    </location>
</feature>
<feature type="transmembrane region" description="Helical" evidence="2">
    <location>
        <begin position="385"/>
        <end position="406"/>
    </location>
</feature>
<evidence type="ECO:0000256" key="1">
    <source>
        <dbReference type="SAM" id="MobiDB-lite"/>
    </source>
</evidence>
<evidence type="ECO:0000256" key="2">
    <source>
        <dbReference type="SAM" id="Phobius"/>
    </source>
</evidence>
<feature type="transmembrane region" description="Helical" evidence="2">
    <location>
        <begin position="226"/>
        <end position="249"/>
    </location>
</feature>
<sequence>MRRPNLQEDYIPDQYLQYSPEEYNQYPPQNELSGRGRPAPPIWLPPPPPLSSEENSRASSALSLSHRQHEDEFDDDENSNYSDDGDRQQYVPTADDSDPNQQARWGRSNFTRDELIALDIPLQTKNSNSRPPIFASKTVQLTLCQKIVITIIIILPALCFTAAAHFINDIMTDFKLFSASFSVFQGVFWPSFIFLVIDAISGATLRDGGDEPSSRCLGLCWANGRWKLTLWLIFHSILASISVIAQLLSIQRLNISVSLALSFSSTIFVILLAQINRDKRFSLELIAFSILGYLGFVVVGIPAMTSTRRMDSVDLTWAAAITALVIFGTVFTILEGKFSQNYKLNVRSDGFGYCNILRLRLLIFAFSCAWEIIRQGIWNTFPDAFDIFGSVFVFSAFLLAVGYEAWSLRMSEEVKNSSRPFQFFPWLLSTKKSPSSNNTWK</sequence>